<feature type="coiled-coil region" evidence="17">
    <location>
        <begin position="175"/>
        <end position="209"/>
    </location>
</feature>
<keyword evidence="6" id="KW-1017">Isopeptide bond</keyword>
<keyword evidence="11 16" id="KW-0694">RNA-binding</keyword>
<dbReference type="GO" id="GO:0005789">
    <property type="term" value="C:endoplasmic reticulum membrane"/>
    <property type="evidence" value="ECO:0007669"/>
    <property type="project" value="UniProtKB-SubCell"/>
</dbReference>
<feature type="domain" description="DRBM" evidence="20">
    <location>
        <begin position="453"/>
        <end position="521"/>
    </location>
</feature>
<evidence type="ECO:0000256" key="18">
    <source>
        <dbReference type="SAM" id="MobiDB-lite"/>
    </source>
</evidence>
<dbReference type="PANTHER" id="PTHR12731">
    <property type="entry name" value="TRANSLOCON-ASSOCIATED PROTEIN, DELTA SUBUNIT"/>
    <property type="match status" value="1"/>
</dbReference>
<feature type="region of interest" description="Disordered" evidence="18">
    <location>
        <begin position="281"/>
        <end position="303"/>
    </location>
</feature>
<dbReference type="InterPro" id="IPR014720">
    <property type="entry name" value="dsRBD_dom"/>
</dbReference>
<dbReference type="AlphaFoldDB" id="A0AAE1HM05"/>
<evidence type="ECO:0000256" key="3">
    <source>
        <dbReference type="ARBA" id="ARBA00009294"/>
    </source>
</evidence>
<accession>A0AAE1HM05</accession>
<dbReference type="Proteomes" id="UP001219518">
    <property type="component" value="Unassembled WGS sequence"/>
</dbReference>
<dbReference type="PANTHER" id="PTHR12731:SF1">
    <property type="entry name" value="TRANSLOCON-ASSOCIATED PROTEIN SUBUNIT DELTA"/>
    <property type="match status" value="1"/>
</dbReference>
<dbReference type="FunFam" id="3.30.160.20:FF:000007">
    <property type="entry name" value="Double-stranded RNA-binding protein Staufen homolog 1"/>
    <property type="match status" value="1"/>
</dbReference>
<dbReference type="SUPFAM" id="SSF54768">
    <property type="entry name" value="dsRNA-binding domain-like"/>
    <property type="match status" value="2"/>
</dbReference>
<evidence type="ECO:0000256" key="6">
    <source>
        <dbReference type="ARBA" id="ARBA00022499"/>
    </source>
</evidence>
<evidence type="ECO:0000256" key="8">
    <source>
        <dbReference type="ARBA" id="ARBA00022729"/>
    </source>
</evidence>
<comment type="caution">
    <text evidence="21">The sequence shown here is derived from an EMBL/GenBank/DDBJ whole genome shotgun (WGS) entry which is preliminary data.</text>
</comment>
<dbReference type="GO" id="GO:0003723">
    <property type="term" value="F:RNA binding"/>
    <property type="evidence" value="ECO:0007669"/>
    <property type="project" value="UniProtKB-UniRule"/>
</dbReference>
<evidence type="ECO:0000256" key="19">
    <source>
        <dbReference type="SAM" id="SignalP"/>
    </source>
</evidence>
<name>A0AAE1HM05_9NEOP</name>
<keyword evidence="14" id="KW-1015">Disulfide bond</keyword>
<dbReference type="Pfam" id="PF05404">
    <property type="entry name" value="TRAP-delta"/>
    <property type="match status" value="1"/>
</dbReference>
<organism evidence="21 22">
    <name type="scientific">Frankliniella fusca</name>
    <dbReference type="NCBI Taxonomy" id="407009"/>
    <lineage>
        <taxon>Eukaryota</taxon>
        <taxon>Metazoa</taxon>
        <taxon>Ecdysozoa</taxon>
        <taxon>Arthropoda</taxon>
        <taxon>Hexapoda</taxon>
        <taxon>Insecta</taxon>
        <taxon>Pterygota</taxon>
        <taxon>Neoptera</taxon>
        <taxon>Paraneoptera</taxon>
        <taxon>Thysanoptera</taxon>
        <taxon>Terebrantia</taxon>
        <taxon>Thripoidea</taxon>
        <taxon>Thripidae</taxon>
        <taxon>Frankliniella</taxon>
    </lineage>
</organism>
<evidence type="ECO:0000256" key="15">
    <source>
        <dbReference type="ARBA" id="ARBA00031791"/>
    </source>
</evidence>
<sequence length="647" mass="72070">MEKLCCLLALLSVAGLSSASSACSKPEVSAQSYTTPDATILTNIGFVAEFTLKCGNGAQNPPLFAELGGKTQPVARIGPNKYQVSWAEDVKKARRGDYTINIYDEENYGALRKAMRNNEDISTVKPLAAVVLNYPGAYQGPWVNSEFMAFVLSIAVCSSLLDQCRHDRGTFESRVKRLEDDTEKLVQKLDLEKQQEERLETNLKERNKEALASEKKLNDATSSLKMCKTELESLKKVDQSKDGVIASMRIEKSGLDSQILELKEQVNKISIELEKYKQDKVELGSQKKPSSSTASVPSKVESNVLAENEVRNIAEPFHADIKDSDHKEDHLLEKDEQPAVDERELEMQDNGDERRGSILATQTPGPLVGSTFVKSQPPCLDLVPVAASNTINHEVSPISLFNQCRDLSSVPPKDPEVYENIYSRSTNRQYMPYGNHGTFYSQLPVNMKGLEENPVGELQELCTKMRWVFPSYAVCCENGQPHERTFVIAVRLYNVRDKGEAKSKKAAKREAARNLLFQLLERSSGQRYCAQAPSAAVEYKPLTDSPKKAISQQIQPYQETPPHSKCIEMLQELALRRNLRIVYIRLDSRTPAGLIQVMLQISTCPIVVVSGQGHTLLEAKAEAALNALECIRITAKKMPFQVINLGL</sequence>
<reference evidence="21" key="2">
    <citation type="journal article" date="2023" name="BMC Genomics">
        <title>Pest status, molecular evolution, and epigenetic factors derived from the genome assembly of Frankliniella fusca, a thysanopteran phytovirus vector.</title>
        <authorList>
            <person name="Catto M.A."/>
            <person name="Labadie P.E."/>
            <person name="Jacobson A.L."/>
            <person name="Kennedy G.G."/>
            <person name="Srinivasan R."/>
            <person name="Hunt B.G."/>
        </authorList>
    </citation>
    <scope>NUCLEOTIDE SEQUENCE</scope>
    <source>
        <strain evidence="21">PL_HMW_Pooled</strain>
    </source>
</reference>
<evidence type="ECO:0000256" key="17">
    <source>
        <dbReference type="SAM" id="Coils"/>
    </source>
</evidence>
<evidence type="ECO:0000256" key="13">
    <source>
        <dbReference type="ARBA" id="ARBA00023136"/>
    </source>
</evidence>
<evidence type="ECO:0000259" key="20">
    <source>
        <dbReference type="PROSITE" id="PS50137"/>
    </source>
</evidence>
<evidence type="ECO:0000256" key="1">
    <source>
        <dbReference type="ARBA" id="ARBA00002838"/>
    </source>
</evidence>
<evidence type="ECO:0000256" key="5">
    <source>
        <dbReference type="ARBA" id="ARBA00014387"/>
    </source>
</evidence>
<evidence type="ECO:0000256" key="16">
    <source>
        <dbReference type="PROSITE-ProRule" id="PRU00266"/>
    </source>
</evidence>
<evidence type="ECO:0000256" key="2">
    <source>
        <dbReference type="ARBA" id="ARBA00004115"/>
    </source>
</evidence>
<evidence type="ECO:0000256" key="9">
    <source>
        <dbReference type="ARBA" id="ARBA00022824"/>
    </source>
</evidence>
<feature type="coiled-coil region" evidence="17">
    <location>
        <begin position="245"/>
        <end position="279"/>
    </location>
</feature>
<evidence type="ECO:0000313" key="22">
    <source>
        <dbReference type="Proteomes" id="UP001219518"/>
    </source>
</evidence>
<comment type="subcellular location">
    <subcellularLocation>
        <location evidence="2">Endoplasmic reticulum membrane</location>
        <topology evidence="2">Single-pass type I membrane protein</topology>
    </subcellularLocation>
</comment>
<keyword evidence="17" id="KW-0175">Coiled coil</keyword>
<protein>
    <recommendedName>
        <fullName evidence="5">Translocon-associated protein subunit delta</fullName>
    </recommendedName>
    <alternativeName>
        <fullName evidence="15">Signal sequence receptor subunit delta</fullName>
    </alternativeName>
</protein>
<comment type="function">
    <text evidence="1">TRAP proteins are part of a complex whose function is to bind calcium to the ER membrane and thereby regulate the retention of ER resident proteins.</text>
</comment>
<feature type="chain" id="PRO_5041916630" description="Translocon-associated protein subunit delta" evidence="19">
    <location>
        <begin position="20"/>
        <end position="647"/>
    </location>
</feature>
<gene>
    <name evidence="21" type="ORF">KUF71_002151</name>
</gene>
<keyword evidence="13" id="KW-0472">Membrane</keyword>
<dbReference type="PROSITE" id="PS50137">
    <property type="entry name" value="DS_RBD"/>
    <property type="match status" value="1"/>
</dbReference>
<proteinExistence type="inferred from homology"/>
<keyword evidence="9" id="KW-0256">Endoplasmic reticulum</keyword>
<evidence type="ECO:0000256" key="7">
    <source>
        <dbReference type="ARBA" id="ARBA00022692"/>
    </source>
</evidence>
<comment type="similarity">
    <text evidence="3">Belongs to the TRAP-delta family.</text>
</comment>
<feature type="compositionally biased region" description="Polar residues" evidence="18">
    <location>
        <begin position="287"/>
        <end position="296"/>
    </location>
</feature>
<evidence type="ECO:0000256" key="10">
    <source>
        <dbReference type="ARBA" id="ARBA00022843"/>
    </source>
</evidence>
<evidence type="ECO:0000256" key="4">
    <source>
        <dbReference type="ARBA" id="ARBA00011819"/>
    </source>
</evidence>
<feature type="signal peptide" evidence="19">
    <location>
        <begin position="1"/>
        <end position="19"/>
    </location>
</feature>
<dbReference type="InterPro" id="IPR008855">
    <property type="entry name" value="TRAP-delta"/>
</dbReference>
<dbReference type="EMBL" id="JAHWGI010001149">
    <property type="protein sequence ID" value="KAK3923742.1"/>
    <property type="molecule type" value="Genomic_DNA"/>
</dbReference>
<reference evidence="21" key="1">
    <citation type="submission" date="2021-07" db="EMBL/GenBank/DDBJ databases">
        <authorList>
            <person name="Catto M.A."/>
            <person name="Jacobson A."/>
            <person name="Kennedy G."/>
            <person name="Labadie P."/>
            <person name="Hunt B.G."/>
            <person name="Srinivasan R."/>
        </authorList>
    </citation>
    <scope>NUCLEOTIDE SEQUENCE</scope>
    <source>
        <strain evidence="21">PL_HMW_Pooled</strain>
        <tissue evidence="21">Head</tissue>
    </source>
</reference>
<comment type="subunit">
    <text evidence="4">Heterotetramer of TRAP-alpha, TRAP-beta, TRAP-delta and TRAP-gamma.</text>
</comment>
<dbReference type="Gene3D" id="3.30.160.20">
    <property type="match status" value="2"/>
</dbReference>
<keyword evidence="7" id="KW-0812">Transmembrane</keyword>
<evidence type="ECO:0000256" key="12">
    <source>
        <dbReference type="ARBA" id="ARBA00022989"/>
    </source>
</evidence>
<dbReference type="PROSITE" id="PS51257">
    <property type="entry name" value="PROKAR_LIPOPROTEIN"/>
    <property type="match status" value="1"/>
</dbReference>
<dbReference type="GO" id="GO:0010468">
    <property type="term" value="P:regulation of gene expression"/>
    <property type="evidence" value="ECO:0007669"/>
    <property type="project" value="UniProtKB-ARBA"/>
</dbReference>
<feature type="region of interest" description="Disordered" evidence="18">
    <location>
        <begin position="315"/>
        <end position="355"/>
    </location>
</feature>
<dbReference type="SMART" id="SM00358">
    <property type="entry name" value="DSRM"/>
    <property type="match status" value="2"/>
</dbReference>
<evidence type="ECO:0000256" key="14">
    <source>
        <dbReference type="ARBA" id="ARBA00023157"/>
    </source>
</evidence>
<evidence type="ECO:0000313" key="21">
    <source>
        <dbReference type="EMBL" id="KAK3923742.1"/>
    </source>
</evidence>
<keyword evidence="22" id="KW-1185">Reference proteome</keyword>
<keyword evidence="8 19" id="KW-0732">Signal</keyword>
<evidence type="ECO:0000256" key="11">
    <source>
        <dbReference type="ARBA" id="ARBA00022884"/>
    </source>
</evidence>
<keyword evidence="12" id="KW-1133">Transmembrane helix</keyword>
<dbReference type="Pfam" id="PF00035">
    <property type="entry name" value="dsrm"/>
    <property type="match status" value="1"/>
</dbReference>
<keyword evidence="10" id="KW-0832">Ubl conjugation</keyword>
<dbReference type="CDD" id="cd19864">
    <property type="entry name" value="DSRM_PRKRA-like_rpt3"/>
    <property type="match status" value="1"/>
</dbReference>